<name>A0A9D2HDC5_9BACT</name>
<comment type="caution">
    <text evidence="7">The sequence shown here is derived from an EMBL/GenBank/DDBJ whole genome shotgun (WGS) entry which is preliminary data.</text>
</comment>
<dbReference type="SUPFAM" id="SSF46626">
    <property type="entry name" value="Cytochrome c"/>
    <property type="match status" value="2"/>
</dbReference>
<evidence type="ECO:0000313" key="7">
    <source>
        <dbReference type="EMBL" id="HJA09142.1"/>
    </source>
</evidence>
<protein>
    <submittedName>
        <fullName evidence="7">Cytochrome c</fullName>
    </submittedName>
</protein>
<feature type="domain" description="Cytochrome c" evidence="6">
    <location>
        <begin position="338"/>
        <end position="515"/>
    </location>
</feature>
<feature type="transmembrane region" description="Helical" evidence="5">
    <location>
        <begin position="132"/>
        <end position="159"/>
    </location>
</feature>
<evidence type="ECO:0000256" key="5">
    <source>
        <dbReference type="SAM" id="Phobius"/>
    </source>
</evidence>
<dbReference type="EMBL" id="DXAN01000026">
    <property type="protein sequence ID" value="HJA09142.1"/>
    <property type="molecule type" value="Genomic_DNA"/>
</dbReference>
<gene>
    <name evidence="7" type="ORF">H9962_08150</name>
</gene>
<feature type="transmembrane region" description="Helical" evidence="5">
    <location>
        <begin position="280"/>
        <end position="298"/>
    </location>
</feature>
<feature type="transmembrane region" description="Helical" evidence="5">
    <location>
        <begin position="246"/>
        <end position="268"/>
    </location>
</feature>
<dbReference type="AlphaFoldDB" id="A0A9D2HDC5"/>
<dbReference type="GO" id="GO:0020037">
    <property type="term" value="F:heme binding"/>
    <property type="evidence" value="ECO:0007669"/>
    <property type="project" value="InterPro"/>
</dbReference>
<evidence type="ECO:0000256" key="2">
    <source>
        <dbReference type="ARBA" id="ARBA00022723"/>
    </source>
</evidence>
<dbReference type="InterPro" id="IPR036909">
    <property type="entry name" value="Cyt_c-like_dom_sf"/>
</dbReference>
<feature type="transmembrane region" description="Helical" evidence="5">
    <location>
        <begin position="184"/>
        <end position="205"/>
    </location>
</feature>
<keyword evidence="5" id="KW-0812">Transmembrane</keyword>
<dbReference type="InterPro" id="IPR009056">
    <property type="entry name" value="Cyt_c-like_dom"/>
</dbReference>
<evidence type="ECO:0000313" key="8">
    <source>
        <dbReference type="Proteomes" id="UP000824225"/>
    </source>
</evidence>
<keyword evidence="3 4" id="KW-0408">Iron</keyword>
<evidence type="ECO:0000259" key="6">
    <source>
        <dbReference type="PROSITE" id="PS51007"/>
    </source>
</evidence>
<feature type="transmembrane region" description="Helical" evidence="5">
    <location>
        <begin position="101"/>
        <end position="120"/>
    </location>
</feature>
<sequence>MTPWTDLFLAMPLPENWQNGLLFLTFGLHLLFVLLMLGTAMLGLVLFIRQWMRGDPESQLWNGKVIRSHLGLKSLAVVLGVAPLLIIQVRYSHAFFTATGLFSYAWLGIIPLLIVAFLLIDGLAHQIETRAWLAFIFGVAGVGALLAVPAVFTGVLSLMEREELWPRFAAEGFALPADYLVNWLLRYLHILGAALVFGAAFHLFFSTRDRPDKIPTLRAWLFGALLAQVIIGVPLLISVAPGLNRLVLVAVTVGAAAAMTILWTMRSAAGVPGAAGPRSLPVLLPIILVSMLVARQVLQDRELAPGHAAAAAARKERAVSLAPYQKQALESFTIKLATVYDNGDAIYDGACQPCHGGMGMGDGPASDGLLIPAEDIFSVRADRDYIYHILLDGVPGSGMPYFRLYDRNKLESLLDTLSDRMDMFAATPKPAREPDAAARRTWAEVCATCHGSLGEVSEFGRTLLPPPPDLRAYSLLPDRALDVIADGYPGTAMQPFRALPEDLRRDLAALSAAFRSES</sequence>
<evidence type="ECO:0000256" key="4">
    <source>
        <dbReference type="PROSITE-ProRule" id="PRU00433"/>
    </source>
</evidence>
<feature type="transmembrane region" description="Helical" evidence="5">
    <location>
        <begin position="20"/>
        <end position="49"/>
    </location>
</feature>
<reference evidence="7" key="2">
    <citation type="submission" date="2021-04" db="EMBL/GenBank/DDBJ databases">
        <authorList>
            <person name="Gilroy R."/>
        </authorList>
    </citation>
    <scope>NUCLEOTIDE SEQUENCE</scope>
    <source>
        <strain evidence="7">CHK186-16707</strain>
    </source>
</reference>
<organism evidence="7 8">
    <name type="scientific">Candidatus Mailhella merdigallinarum</name>
    <dbReference type="NCBI Taxonomy" id="2838658"/>
    <lineage>
        <taxon>Bacteria</taxon>
        <taxon>Pseudomonadati</taxon>
        <taxon>Thermodesulfobacteriota</taxon>
        <taxon>Desulfovibrionia</taxon>
        <taxon>Desulfovibrionales</taxon>
        <taxon>Desulfovibrionaceae</taxon>
        <taxon>Mailhella</taxon>
    </lineage>
</organism>
<dbReference type="GO" id="GO:0009055">
    <property type="term" value="F:electron transfer activity"/>
    <property type="evidence" value="ECO:0007669"/>
    <property type="project" value="InterPro"/>
</dbReference>
<accession>A0A9D2HDC5</accession>
<evidence type="ECO:0000256" key="3">
    <source>
        <dbReference type="ARBA" id="ARBA00023004"/>
    </source>
</evidence>
<reference evidence="7" key="1">
    <citation type="journal article" date="2021" name="PeerJ">
        <title>Extensive microbial diversity within the chicken gut microbiome revealed by metagenomics and culture.</title>
        <authorList>
            <person name="Gilroy R."/>
            <person name="Ravi A."/>
            <person name="Getino M."/>
            <person name="Pursley I."/>
            <person name="Horton D.L."/>
            <person name="Alikhan N.F."/>
            <person name="Baker D."/>
            <person name="Gharbi K."/>
            <person name="Hall N."/>
            <person name="Watson M."/>
            <person name="Adriaenssens E.M."/>
            <person name="Foster-Nyarko E."/>
            <person name="Jarju S."/>
            <person name="Secka A."/>
            <person name="Antonio M."/>
            <person name="Oren A."/>
            <person name="Chaudhuri R.R."/>
            <person name="La Ragione R."/>
            <person name="Hildebrand F."/>
            <person name="Pallen M.J."/>
        </authorList>
    </citation>
    <scope>NUCLEOTIDE SEQUENCE</scope>
    <source>
        <strain evidence="7">CHK186-16707</strain>
    </source>
</reference>
<feature type="transmembrane region" description="Helical" evidence="5">
    <location>
        <begin position="217"/>
        <end position="240"/>
    </location>
</feature>
<keyword evidence="5" id="KW-0472">Membrane</keyword>
<evidence type="ECO:0000256" key="1">
    <source>
        <dbReference type="ARBA" id="ARBA00022617"/>
    </source>
</evidence>
<keyword evidence="1 4" id="KW-0349">Heme</keyword>
<dbReference type="Gene3D" id="1.10.760.10">
    <property type="entry name" value="Cytochrome c-like domain"/>
    <property type="match status" value="2"/>
</dbReference>
<dbReference type="GO" id="GO:0046872">
    <property type="term" value="F:metal ion binding"/>
    <property type="evidence" value="ECO:0007669"/>
    <property type="project" value="UniProtKB-KW"/>
</dbReference>
<feature type="transmembrane region" description="Helical" evidence="5">
    <location>
        <begin position="70"/>
        <end position="89"/>
    </location>
</feature>
<dbReference type="PROSITE" id="PS51007">
    <property type="entry name" value="CYTC"/>
    <property type="match status" value="1"/>
</dbReference>
<proteinExistence type="predicted"/>
<keyword evidence="2 4" id="KW-0479">Metal-binding</keyword>
<dbReference type="Pfam" id="PF13442">
    <property type="entry name" value="Cytochrome_CBB3"/>
    <property type="match status" value="2"/>
</dbReference>
<keyword evidence="5" id="KW-1133">Transmembrane helix</keyword>
<dbReference type="Proteomes" id="UP000824225">
    <property type="component" value="Unassembled WGS sequence"/>
</dbReference>